<dbReference type="Proteomes" id="UP001177023">
    <property type="component" value="Unassembled WGS sequence"/>
</dbReference>
<organism evidence="1 2">
    <name type="scientific">Mesorhabditis spiculigera</name>
    <dbReference type="NCBI Taxonomy" id="96644"/>
    <lineage>
        <taxon>Eukaryota</taxon>
        <taxon>Metazoa</taxon>
        <taxon>Ecdysozoa</taxon>
        <taxon>Nematoda</taxon>
        <taxon>Chromadorea</taxon>
        <taxon>Rhabditida</taxon>
        <taxon>Rhabditina</taxon>
        <taxon>Rhabditomorpha</taxon>
        <taxon>Rhabditoidea</taxon>
        <taxon>Rhabditidae</taxon>
        <taxon>Mesorhabditinae</taxon>
        <taxon>Mesorhabditis</taxon>
    </lineage>
</organism>
<evidence type="ECO:0000313" key="1">
    <source>
        <dbReference type="EMBL" id="CAJ0571885.1"/>
    </source>
</evidence>
<proteinExistence type="predicted"/>
<sequence length="108" mass="12312">MPSVSWYRTPDHLAYIYKSVGGWQNRNDKSWRAKYDANQKRNRFEVSKLTERIKAGRGSFVQTRIEKSLLRMPNVRMVSGQTVLLAGLVESPSYGSYSHNADISSLTA</sequence>
<name>A0AA36G0Z9_9BILA</name>
<dbReference type="EMBL" id="CATQJA010002586">
    <property type="protein sequence ID" value="CAJ0571885.1"/>
    <property type="molecule type" value="Genomic_DNA"/>
</dbReference>
<evidence type="ECO:0000313" key="2">
    <source>
        <dbReference type="Proteomes" id="UP001177023"/>
    </source>
</evidence>
<comment type="caution">
    <text evidence="1">The sequence shown here is derived from an EMBL/GenBank/DDBJ whole genome shotgun (WGS) entry which is preliminary data.</text>
</comment>
<feature type="non-terminal residue" evidence="1">
    <location>
        <position position="108"/>
    </location>
</feature>
<protein>
    <submittedName>
        <fullName evidence="1">Uncharacterized protein</fullName>
    </submittedName>
</protein>
<reference evidence="1" key="1">
    <citation type="submission" date="2023-06" db="EMBL/GenBank/DDBJ databases">
        <authorList>
            <person name="Delattre M."/>
        </authorList>
    </citation>
    <scope>NUCLEOTIDE SEQUENCE</scope>
    <source>
        <strain evidence="1">AF72</strain>
    </source>
</reference>
<dbReference type="AlphaFoldDB" id="A0AA36G0Z9"/>
<accession>A0AA36G0Z9</accession>
<keyword evidence="2" id="KW-1185">Reference proteome</keyword>
<gene>
    <name evidence="1" type="ORF">MSPICULIGERA_LOCUS10283</name>
</gene>